<reference evidence="2 3" key="1">
    <citation type="journal article" date="2016" name="Sci. Rep.">
        <title>Draft genome sequencing and secretome analysis of fungal phytopathogen Ascochyta rabiei provides insight into the necrotrophic effector repertoire.</title>
        <authorList>
            <person name="Verma S."/>
            <person name="Gazara R.K."/>
            <person name="Nizam S."/>
            <person name="Parween S."/>
            <person name="Chattopadhyay D."/>
            <person name="Verma P.K."/>
        </authorList>
    </citation>
    <scope>NUCLEOTIDE SEQUENCE [LARGE SCALE GENOMIC DNA]</scope>
    <source>
        <strain evidence="2 3">ArDII</strain>
    </source>
</reference>
<feature type="compositionally biased region" description="Low complexity" evidence="1">
    <location>
        <begin position="157"/>
        <end position="169"/>
    </location>
</feature>
<dbReference type="Proteomes" id="UP000076837">
    <property type="component" value="Unassembled WGS sequence"/>
</dbReference>
<protein>
    <submittedName>
        <fullName evidence="2">Uncharacterized protein</fullName>
    </submittedName>
</protein>
<dbReference type="EMBL" id="JYNV01000335">
    <property type="protein sequence ID" value="KZM18283.1"/>
    <property type="molecule type" value="Genomic_DNA"/>
</dbReference>
<sequence>MCVTELCVTNQTCQHRWYHLVRPCAPSTDLATCSKKLGISGWEVKVDHCPYCQGHATSSEYKLIGDGPAPPVGSLSGLARTHSTSLHAARRDERLQLITSRSDSVTSIGSKSSIVTAASEKNRAMNARLDSYFFPSEGSPVSPFPRSVREAEDENSAEGSSDTSSSDQASLRHQSMSNEPYRVSMLSRIGRKTKRFSMFK</sequence>
<dbReference type="AlphaFoldDB" id="A0A162V866"/>
<evidence type="ECO:0000313" key="3">
    <source>
        <dbReference type="Proteomes" id="UP000076837"/>
    </source>
</evidence>
<name>A0A162V866_DIDRA</name>
<organism evidence="2 3">
    <name type="scientific">Didymella rabiei</name>
    <name type="common">Chickpea ascochyta blight fungus</name>
    <name type="synonym">Mycosphaerella rabiei</name>
    <dbReference type="NCBI Taxonomy" id="5454"/>
    <lineage>
        <taxon>Eukaryota</taxon>
        <taxon>Fungi</taxon>
        <taxon>Dikarya</taxon>
        <taxon>Ascomycota</taxon>
        <taxon>Pezizomycotina</taxon>
        <taxon>Dothideomycetes</taxon>
        <taxon>Pleosporomycetidae</taxon>
        <taxon>Pleosporales</taxon>
        <taxon>Pleosporineae</taxon>
        <taxon>Didymellaceae</taxon>
        <taxon>Ascochyta</taxon>
    </lineage>
</organism>
<evidence type="ECO:0000313" key="2">
    <source>
        <dbReference type="EMBL" id="KZM18283.1"/>
    </source>
</evidence>
<keyword evidence="3" id="KW-1185">Reference proteome</keyword>
<dbReference type="OrthoDB" id="3942453at2759"/>
<gene>
    <name evidence="2" type="ORF">ST47_g10570</name>
</gene>
<feature type="compositionally biased region" description="Basic residues" evidence="1">
    <location>
        <begin position="189"/>
        <end position="200"/>
    </location>
</feature>
<accession>A0A162V866</accession>
<feature type="region of interest" description="Disordered" evidence="1">
    <location>
        <begin position="137"/>
        <end position="200"/>
    </location>
</feature>
<evidence type="ECO:0000256" key="1">
    <source>
        <dbReference type="SAM" id="MobiDB-lite"/>
    </source>
</evidence>
<comment type="caution">
    <text evidence="2">The sequence shown here is derived from an EMBL/GenBank/DDBJ whole genome shotgun (WGS) entry which is preliminary data.</text>
</comment>
<proteinExistence type="predicted"/>